<dbReference type="PANTHER" id="PTHR47659">
    <property type="entry name" value="ZN(II)2CYS6 TRANSCRIPTION FACTOR (EUROFUNG)-RELATED"/>
    <property type="match status" value="1"/>
</dbReference>
<evidence type="ECO:0000313" key="5">
    <source>
        <dbReference type="EMBL" id="RKP09505.1"/>
    </source>
</evidence>
<dbReference type="InterPro" id="IPR050335">
    <property type="entry name" value="ERT1_acuK_gluconeogen_tf"/>
</dbReference>
<feature type="region of interest" description="Disordered" evidence="3">
    <location>
        <begin position="20"/>
        <end position="45"/>
    </location>
</feature>
<reference evidence="6" key="1">
    <citation type="journal article" date="2018" name="Nat. Microbiol.">
        <title>Leveraging single-cell genomics to expand the fungal tree of life.</title>
        <authorList>
            <person name="Ahrendt S.R."/>
            <person name="Quandt C.A."/>
            <person name="Ciobanu D."/>
            <person name="Clum A."/>
            <person name="Salamov A."/>
            <person name="Andreopoulos B."/>
            <person name="Cheng J.F."/>
            <person name="Woyke T."/>
            <person name="Pelin A."/>
            <person name="Henrissat B."/>
            <person name="Reynolds N.K."/>
            <person name="Benny G.L."/>
            <person name="Smith M.E."/>
            <person name="James T.Y."/>
            <person name="Grigoriev I.V."/>
        </authorList>
    </citation>
    <scope>NUCLEOTIDE SEQUENCE [LARGE SCALE GENOMIC DNA]</scope>
    <source>
        <strain evidence="6">RSA 1356</strain>
    </source>
</reference>
<dbReference type="InterPro" id="IPR001138">
    <property type="entry name" value="Zn2Cys6_DnaBD"/>
</dbReference>
<feature type="compositionally biased region" description="Low complexity" evidence="3">
    <location>
        <begin position="512"/>
        <end position="530"/>
    </location>
</feature>
<dbReference type="AlphaFoldDB" id="A0A4P9XTK5"/>
<dbReference type="GO" id="GO:0000981">
    <property type="term" value="F:DNA-binding transcription factor activity, RNA polymerase II-specific"/>
    <property type="evidence" value="ECO:0007669"/>
    <property type="project" value="InterPro"/>
</dbReference>
<feature type="compositionally biased region" description="Polar residues" evidence="3">
    <location>
        <begin position="488"/>
        <end position="502"/>
    </location>
</feature>
<feature type="region of interest" description="Disordered" evidence="3">
    <location>
        <begin position="73"/>
        <end position="113"/>
    </location>
</feature>
<feature type="compositionally biased region" description="Low complexity" evidence="3">
    <location>
        <begin position="343"/>
        <end position="358"/>
    </location>
</feature>
<dbReference type="EMBL" id="KZ992509">
    <property type="protein sequence ID" value="RKP09505.1"/>
    <property type="molecule type" value="Genomic_DNA"/>
</dbReference>
<name>A0A4P9XTK5_9FUNG</name>
<organism evidence="5 6">
    <name type="scientific">Thamnocephalis sphaerospora</name>
    <dbReference type="NCBI Taxonomy" id="78915"/>
    <lineage>
        <taxon>Eukaryota</taxon>
        <taxon>Fungi</taxon>
        <taxon>Fungi incertae sedis</taxon>
        <taxon>Zoopagomycota</taxon>
        <taxon>Zoopagomycotina</taxon>
        <taxon>Zoopagomycetes</taxon>
        <taxon>Zoopagales</taxon>
        <taxon>Sigmoideomycetaceae</taxon>
        <taxon>Thamnocephalis</taxon>
    </lineage>
</organism>
<feature type="compositionally biased region" description="Low complexity" evidence="3">
    <location>
        <begin position="695"/>
        <end position="720"/>
    </location>
</feature>
<keyword evidence="1" id="KW-0479">Metal-binding</keyword>
<dbReference type="GO" id="GO:0008270">
    <property type="term" value="F:zinc ion binding"/>
    <property type="evidence" value="ECO:0007669"/>
    <property type="project" value="InterPro"/>
</dbReference>
<proteinExistence type="predicted"/>
<dbReference type="CDD" id="cd00067">
    <property type="entry name" value="GAL4"/>
    <property type="match status" value="1"/>
</dbReference>
<keyword evidence="6" id="KW-1185">Reference proteome</keyword>
<feature type="compositionally biased region" description="Low complexity" evidence="3">
    <location>
        <begin position="443"/>
        <end position="457"/>
    </location>
</feature>
<evidence type="ECO:0000313" key="6">
    <source>
        <dbReference type="Proteomes" id="UP000271241"/>
    </source>
</evidence>
<evidence type="ECO:0000256" key="1">
    <source>
        <dbReference type="ARBA" id="ARBA00022723"/>
    </source>
</evidence>
<dbReference type="InterPro" id="IPR036864">
    <property type="entry name" value="Zn2-C6_fun-type_DNA-bd_sf"/>
</dbReference>
<feature type="domain" description="Zn(2)-C6 fungal-type" evidence="4">
    <location>
        <begin position="203"/>
        <end position="234"/>
    </location>
</feature>
<feature type="compositionally biased region" description="Pro residues" evidence="3">
    <location>
        <begin position="83"/>
        <end position="92"/>
    </location>
</feature>
<evidence type="ECO:0000256" key="2">
    <source>
        <dbReference type="ARBA" id="ARBA00023242"/>
    </source>
</evidence>
<dbReference type="Pfam" id="PF00172">
    <property type="entry name" value="Zn_clus"/>
    <property type="match status" value="1"/>
</dbReference>
<protein>
    <recommendedName>
        <fullName evidence="4">Zn(2)-C6 fungal-type domain-containing protein</fullName>
    </recommendedName>
</protein>
<dbReference type="PROSITE" id="PS50048">
    <property type="entry name" value="ZN2_CY6_FUNGAL_2"/>
    <property type="match status" value="1"/>
</dbReference>
<gene>
    <name evidence="5" type="ORF">THASP1DRAFT_28709</name>
</gene>
<feature type="region of interest" description="Disordered" evidence="3">
    <location>
        <begin position="687"/>
        <end position="722"/>
    </location>
</feature>
<dbReference type="Proteomes" id="UP000271241">
    <property type="component" value="Unassembled WGS sequence"/>
</dbReference>
<dbReference type="SMART" id="SM00066">
    <property type="entry name" value="GAL4"/>
    <property type="match status" value="1"/>
</dbReference>
<feature type="region of interest" description="Disordered" evidence="3">
    <location>
        <begin position="240"/>
        <end position="533"/>
    </location>
</feature>
<keyword evidence="2" id="KW-0539">Nucleus</keyword>
<dbReference type="SUPFAM" id="SSF57701">
    <property type="entry name" value="Zn2/Cys6 DNA-binding domain"/>
    <property type="match status" value="1"/>
</dbReference>
<dbReference type="OrthoDB" id="5593669at2759"/>
<feature type="compositionally biased region" description="Low complexity" evidence="3">
    <location>
        <begin position="286"/>
        <end position="304"/>
    </location>
</feature>
<dbReference type="PROSITE" id="PS00463">
    <property type="entry name" value="ZN2_CY6_FUNGAL_1"/>
    <property type="match status" value="1"/>
</dbReference>
<evidence type="ECO:0000259" key="4">
    <source>
        <dbReference type="PROSITE" id="PS50048"/>
    </source>
</evidence>
<feature type="compositionally biased region" description="Low complexity" evidence="3">
    <location>
        <begin position="408"/>
        <end position="422"/>
    </location>
</feature>
<sequence>MAMAQTAKRAADLVATSFSSSAIPSSASMDPRVAGASHPSHGTPHVHYVAGSSQQRTAAGEHCFSSTQYHYRRPSMQSRSHYQPPPPPPPHHPSTYTSHPGMPPSSAFARPRSLASPPYVDPHYYHAGYRVPATPEPILASRSNPSAGHIASLHHHHPAYQYHQQQRLQHRQQHRAAVTRPAYFTWTPNTQRWSNAKSHMFRACANCRKGHVACDVNRPCRRCVLGGKADTCVDVDHRRRGRRNADEERAAKTVKSQSPSTAQPPPTPKPARQSRSRSPTTPQPGTHRAAATTTNATHHQQPTTSSAVGHTISPPPVEPSRSETPSGFVAMSHSNSLPPPSAAPYHPASASATSPAHSGRPDYFDTTGRAHGQPGPAYSPSGNSGVHLPPPPPHHAYAGPPHSGPGGAPAAAASGPVDLPPMLEMPPLPNTSKLPPMSGDFGAPASVSASSSSSPSHSGPPRPSLPPLSSLTGIASTGSGPAPVGPGMSSSAMPPTPSQSSGRDYFPPVPGAGAASQPLPANAAASAHSPTTGTPLTTMVLLLTFMDLRVARASDESLSMLGHHPMQMASKSLSELLHRTDRPKLGVLREWLRWVVCSASGLSDAHLTRFPGNVTAPAFQREPEELTAPAQDWPAHIIIEDSVHLRVVDGEYRQFRIRFYVGGPGVLVGRAETWENACVVCEVRQHGVPSGAPVSPSVTATAPMATSASPASTTTLPGSAMPHDAAAPVVASVGSDHA</sequence>
<accession>A0A4P9XTK5</accession>
<evidence type="ECO:0000256" key="3">
    <source>
        <dbReference type="SAM" id="MobiDB-lite"/>
    </source>
</evidence>
<dbReference type="STRING" id="78915.A0A4P9XTK5"/>
<dbReference type="PANTHER" id="PTHR47659:SF4">
    <property type="entry name" value="ZN(II)2CYS6 TRANSCRIPTION FACTOR (EUROFUNG)"/>
    <property type="match status" value="1"/>
</dbReference>